<evidence type="ECO:0000256" key="1">
    <source>
        <dbReference type="SAM" id="MobiDB-lite"/>
    </source>
</evidence>
<dbReference type="EMBL" id="CAAALY010057052">
    <property type="protein sequence ID" value="VEL22548.1"/>
    <property type="molecule type" value="Genomic_DNA"/>
</dbReference>
<keyword evidence="3" id="KW-1185">Reference proteome</keyword>
<accession>A0A3S5A869</accession>
<proteinExistence type="predicted"/>
<organism evidence="2 3">
    <name type="scientific">Protopolystoma xenopodis</name>
    <dbReference type="NCBI Taxonomy" id="117903"/>
    <lineage>
        <taxon>Eukaryota</taxon>
        <taxon>Metazoa</taxon>
        <taxon>Spiralia</taxon>
        <taxon>Lophotrochozoa</taxon>
        <taxon>Platyhelminthes</taxon>
        <taxon>Monogenea</taxon>
        <taxon>Polyopisthocotylea</taxon>
        <taxon>Polystomatidea</taxon>
        <taxon>Polystomatidae</taxon>
        <taxon>Protopolystoma</taxon>
    </lineage>
</organism>
<sequence>MYHTALFKDGAEVLRTVLRQLQPPPTGIAQTQPSVRPPSRPTVYPKASPSSLASPSSSISTGASASAFASEAASFLPTAGPSGASPRQRPPVTDNAPANLCSPRHQPAFNSRQLLPLLHKVGTLPVFPHQRRGSSAHSWLERSADKYADLDRFPDRLGRIRQRVFFE</sequence>
<feature type="region of interest" description="Disordered" evidence="1">
    <location>
        <begin position="75"/>
        <end position="101"/>
    </location>
</feature>
<reference evidence="2" key="1">
    <citation type="submission" date="2018-11" db="EMBL/GenBank/DDBJ databases">
        <authorList>
            <consortium name="Pathogen Informatics"/>
        </authorList>
    </citation>
    <scope>NUCLEOTIDE SEQUENCE</scope>
</reference>
<gene>
    <name evidence="2" type="ORF">PXEA_LOCUS15988</name>
</gene>
<comment type="caution">
    <text evidence="2">The sequence shown here is derived from an EMBL/GenBank/DDBJ whole genome shotgun (WGS) entry which is preliminary data.</text>
</comment>
<feature type="region of interest" description="Disordered" evidence="1">
    <location>
        <begin position="22"/>
        <end position="63"/>
    </location>
</feature>
<dbReference type="Proteomes" id="UP000784294">
    <property type="component" value="Unassembled WGS sequence"/>
</dbReference>
<evidence type="ECO:0000313" key="2">
    <source>
        <dbReference type="EMBL" id="VEL22548.1"/>
    </source>
</evidence>
<protein>
    <submittedName>
        <fullName evidence="2">Uncharacterized protein</fullName>
    </submittedName>
</protein>
<name>A0A3S5A869_9PLAT</name>
<dbReference type="AlphaFoldDB" id="A0A3S5A869"/>
<evidence type="ECO:0000313" key="3">
    <source>
        <dbReference type="Proteomes" id="UP000784294"/>
    </source>
</evidence>
<feature type="compositionally biased region" description="Low complexity" evidence="1">
    <location>
        <begin position="47"/>
        <end position="63"/>
    </location>
</feature>